<evidence type="ECO:0000313" key="2">
    <source>
        <dbReference type="Proteomes" id="UP001176941"/>
    </source>
</evidence>
<reference evidence="1" key="1">
    <citation type="submission" date="2023-04" db="EMBL/GenBank/DDBJ databases">
        <authorList>
            <consortium name="ELIXIR-Norway"/>
        </authorList>
    </citation>
    <scope>NUCLEOTIDE SEQUENCE [LARGE SCALE GENOMIC DNA]</scope>
</reference>
<evidence type="ECO:0000313" key="1">
    <source>
        <dbReference type="EMBL" id="CAI9170291.1"/>
    </source>
</evidence>
<dbReference type="EMBL" id="OX459939">
    <property type="protein sequence ID" value="CAI9170291.1"/>
    <property type="molecule type" value="Genomic_DNA"/>
</dbReference>
<dbReference type="Proteomes" id="UP001176941">
    <property type="component" value="Chromosome 3"/>
</dbReference>
<gene>
    <name evidence="1" type="ORF">MRATA1EN1_LOCUS19253</name>
</gene>
<name>A0ABN8ZB77_RANTA</name>
<proteinExistence type="predicted"/>
<organism evidence="1 2">
    <name type="scientific">Rangifer tarandus platyrhynchus</name>
    <name type="common">Svalbard reindeer</name>
    <dbReference type="NCBI Taxonomy" id="3082113"/>
    <lineage>
        <taxon>Eukaryota</taxon>
        <taxon>Metazoa</taxon>
        <taxon>Chordata</taxon>
        <taxon>Craniata</taxon>
        <taxon>Vertebrata</taxon>
        <taxon>Euteleostomi</taxon>
        <taxon>Mammalia</taxon>
        <taxon>Eutheria</taxon>
        <taxon>Laurasiatheria</taxon>
        <taxon>Artiodactyla</taxon>
        <taxon>Ruminantia</taxon>
        <taxon>Pecora</taxon>
        <taxon>Cervidae</taxon>
        <taxon>Odocoileinae</taxon>
        <taxon>Rangifer</taxon>
    </lineage>
</organism>
<sequence length="104" mass="11475">MKTILLILKDWSDWLSSVMKKHGSCGILVAESESQPPGLCFIFICQVPLADSKAGQMNARPFALCHFIITSRGNKPNEIVTVYSYDYCACIDASIYPGTVNTIK</sequence>
<keyword evidence="2" id="KW-1185">Reference proteome</keyword>
<accession>A0ABN8ZB77</accession>
<protein>
    <submittedName>
        <fullName evidence="1">Uncharacterized protein</fullName>
    </submittedName>
</protein>